<protein>
    <submittedName>
        <fullName evidence="1">Uncharacterized protein</fullName>
    </submittedName>
</protein>
<comment type="caution">
    <text evidence="1">The sequence shown here is derived from an EMBL/GenBank/DDBJ whole genome shotgun (WGS) entry which is preliminary data.</text>
</comment>
<dbReference type="Proteomes" id="UP000231358">
    <property type="component" value="Unassembled WGS sequence"/>
</dbReference>
<evidence type="ECO:0000313" key="2">
    <source>
        <dbReference type="Proteomes" id="UP000231358"/>
    </source>
</evidence>
<gene>
    <name evidence="1" type="ORF">AARAC_010483</name>
</gene>
<evidence type="ECO:0000313" key="1">
    <source>
        <dbReference type="EMBL" id="PIG89072.1"/>
    </source>
</evidence>
<keyword evidence="2" id="KW-1185">Reference proteome</keyword>
<dbReference type="EMBL" id="NEXV01000080">
    <property type="protein sequence ID" value="PIG89072.1"/>
    <property type="molecule type" value="Genomic_DNA"/>
</dbReference>
<dbReference type="AlphaFoldDB" id="A0A2G7G8B6"/>
<reference evidence="1 2" key="1">
    <citation type="submission" date="2017-05" db="EMBL/GenBank/DDBJ databases">
        <title>Genome sequence for an aflatoxigenic pathogen of Argentinian peanut, Aspergillus arachidicola.</title>
        <authorList>
            <person name="Moore G."/>
            <person name="Beltz S.B."/>
            <person name="Mack B.M."/>
        </authorList>
    </citation>
    <scope>NUCLEOTIDE SEQUENCE [LARGE SCALE GENOMIC DNA]</scope>
    <source>
        <strain evidence="1 2">CBS 117610</strain>
    </source>
</reference>
<sequence length="134" mass="14724">MSLSLSAETIDRHSALLHAPSTWASLYHRAGPSRLESQGWTAINKALLHKILRLSILQQTSSPINFDSKTPLRPTAVASQRSHLTVLKNAGLWDVPKQWGEPHRASSITYAVIHVGLVATEAFAGVDLEFVHQL</sequence>
<proteinExistence type="predicted"/>
<organism evidence="1 2">
    <name type="scientific">Aspergillus arachidicola</name>
    <dbReference type="NCBI Taxonomy" id="656916"/>
    <lineage>
        <taxon>Eukaryota</taxon>
        <taxon>Fungi</taxon>
        <taxon>Dikarya</taxon>
        <taxon>Ascomycota</taxon>
        <taxon>Pezizomycotina</taxon>
        <taxon>Eurotiomycetes</taxon>
        <taxon>Eurotiomycetidae</taxon>
        <taxon>Eurotiales</taxon>
        <taxon>Aspergillaceae</taxon>
        <taxon>Aspergillus</taxon>
        <taxon>Aspergillus subgen. Circumdati</taxon>
    </lineage>
</organism>
<name>A0A2G7G8B6_9EURO</name>
<accession>A0A2G7G8B6</accession>